<reference evidence="1 2" key="1">
    <citation type="submission" date="2018-02" db="EMBL/GenBank/DDBJ databases">
        <title>Genome sequence of the basidiomycete white-rot fungus Phlebia centrifuga.</title>
        <authorList>
            <person name="Granchi Z."/>
            <person name="Peng M."/>
            <person name="de Vries R.P."/>
            <person name="Hilden K."/>
            <person name="Makela M.R."/>
            <person name="Grigoriev I."/>
            <person name="Riley R."/>
        </authorList>
    </citation>
    <scope>NUCLEOTIDE SEQUENCE [LARGE SCALE GENOMIC DNA]</scope>
    <source>
        <strain evidence="1 2">FBCC195</strain>
    </source>
</reference>
<dbReference type="OrthoDB" id="2995174at2759"/>
<organism evidence="1 2">
    <name type="scientific">Hermanssonia centrifuga</name>
    <dbReference type="NCBI Taxonomy" id="98765"/>
    <lineage>
        <taxon>Eukaryota</taxon>
        <taxon>Fungi</taxon>
        <taxon>Dikarya</taxon>
        <taxon>Basidiomycota</taxon>
        <taxon>Agaricomycotina</taxon>
        <taxon>Agaricomycetes</taxon>
        <taxon>Polyporales</taxon>
        <taxon>Meruliaceae</taxon>
        <taxon>Hermanssonia</taxon>
    </lineage>
</organism>
<dbReference type="AlphaFoldDB" id="A0A2R6NKW0"/>
<dbReference type="EMBL" id="MLYV02001119">
    <property type="protein sequence ID" value="PSR73025.1"/>
    <property type="molecule type" value="Genomic_DNA"/>
</dbReference>
<name>A0A2R6NKW0_9APHY</name>
<proteinExistence type="predicted"/>
<comment type="caution">
    <text evidence="1">The sequence shown here is derived from an EMBL/GenBank/DDBJ whole genome shotgun (WGS) entry which is preliminary data.</text>
</comment>
<evidence type="ECO:0000313" key="1">
    <source>
        <dbReference type="EMBL" id="PSR73025.1"/>
    </source>
</evidence>
<evidence type="ECO:0000313" key="2">
    <source>
        <dbReference type="Proteomes" id="UP000186601"/>
    </source>
</evidence>
<gene>
    <name evidence="1" type="ORF">PHLCEN_2v11129</name>
</gene>
<accession>A0A2R6NKW0</accession>
<dbReference type="Proteomes" id="UP000186601">
    <property type="component" value="Unassembled WGS sequence"/>
</dbReference>
<protein>
    <submittedName>
        <fullName evidence="1">Uncharacterized protein</fullName>
    </submittedName>
</protein>
<sequence>MGDRYVYYRIYNEDGALRVRDPVGYDNTLGRITAHSITPPHNVRNIRHRIAVNEQLPDHYKPDLYLDMDGSPTEDGSHVSLSGDSYPGASPESAIGLVISGAGHNQNQQSNLHGCYYDRESDNDPARSHEWPSEYTFSGLTNRWDRICE</sequence>
<keyword evidence="2" id="KW-1185">Reference proteome</keyword>